<feature type="domain" description="Helicase C-terminal" evidence="4">
    <location>
        <begin position="602"/>
        <end position="763"/>
    </location>
</feature>
<organism evidence="5 6">
    <name type="scientific">Cercospora beticola</name>
    <name type="common">Sugarbeet leaf spot fungus</name>
    <dbReference type="NCBI Taxonomy" id="122368"/>
    <lineage>
        <taxon>Eukaryota</taxon>
        <taxon>Fungi</taxon>
        <taxon>Dikarya</taxon>
        <taxon>Ascomycota</taxon>
        <taxon>Pezizomycotina</taxon>
        <taxon>Dothideomycetes</taxon>
        <taxon>Dothideomycetidae</taxon>
        <taxon>Mycosphaerellales</taxon>
        <taxon>Mycosphaerellaceae</taxon>
        <taxon>Cercospora</taxon>
    </lineage>
</organism>
<dbReference type="Proteomes" id="UP001302367">
    <property type="component" value="Chromosome 5"/>
</dbReference>
<dbReference type="Gene3D" id="3.40.50.300">
    <property type="entry name" value="P-loop containing nucleotide triphosphate hydrolases"/>
    <property type="match status" value="1"/>
</dbReference>
<evidence type="ECO:0000313" key="5">
    <source>
        <dbReference type="EMBL" id="WPB03864.1"/>
    </source>
</evidence>
<evidence type="ECO:0000259" key="4">
    <source>
        <dbReference type="PROSITE" id="PS51194"/>
    </source>
</evidence>
<evidence type="ECO:0000313" key="6">
    <source>
        <dbReference type="Proteomes" id="UP001302367"/>
    </source>
</evidence>
<dbReference type="GeneID" id="35431700"/>
<keyword evidence="6" id="KW-1185">Reference proteome</keyword>
<evidence type="ECO:0000256" key="3">
    <source>
        <dbReference type="ARBA" id="ARBA00022840"/>
    </source>
</evidence>
<dbReference type="RefSeq" id="XP_023449727.2">
    <property type="nucleotide sequence ID" value="XM_023600644.2"/>
</dbReference>
<accession>A0ABZ0NWB3</accession>
<reference evidence="5 6" key="1">
    <citation type="submission" date="2023-09" db="EMBL/GenBank/DDBJ databases">
        <title>Complete-Gapless Cercospora beticola genome.</title>
        <authorList>
            <person name="Wyatt N.A."/>
            <person name="Spanner R.E."/>
            <person name="Bolton M.D."/>
        </authorList>
    </citation>
    <scope>NUCLEOTIDE SEQUENCE [LARGE SCALE GENOMIC DNA]</scope>
    <source>
        <strain evidence="5">Cb09-40</strain>
    </source>
</reference>
<dbReference type="InterPro" id="IPR000330">
    <property type="entry name" value="SNF2_N"/>
</dbReference>
<dbReference type="InterPro" id="IPR001650">
    <property type="entry name" value="Helicase_C-like"/>
</dbReference>
<sequence length="773" mass="85851">MTQYAPDYGYLTPSASTTPGCSVQTQEPAASRVGEVRQVCLGMIVDLSITKCGQTWADGTAVWVQDDLVVGQASGERFARLHRHAADLVRSIQDAEHIDVQMYLTWSSCASRAGGKMQAEAQLCIVLYTSEADIDEVGRALDECSIYLQHPQYCDRNVPHRNPHRLCQPGDPIRMTFSLHDQLLGNTLESYQNPADILADLETQEELSEALSPSGLKTVLLGHQKQALTFMHRRERCSCRQAQDSEIWSVLSGSNGCARYVNNITGEESICRPHDSFGGIIADVMGLGKTLTAIALVASDKDALNASFVGSDVTTTLVVVRAPLLQTWATQLPHDIRVQKSATFQAVAALESHARWAISGTPIQNRLLDLSSLFEFLRLPLSVEHGTFQELTNHLISRYGQQGAIQKLRQLIQCVMLRRSLAKVTLPERQDMVCRLEFGPKEARLYQALKTSTLERDSEDGDRWSASCTTFQMFTQLRMVCNLGILHELRAPKQDSMDYETWTPKRSREVFSDLVAAGKAFCSVCRSDLGMATTDAADNVSLDSGRPLIFPCQWLICSTCQSNSKCCTCCNQQSHLGTEVSVLLEAAANKKLALNKDNMPTKIQALLNDLAVHSRDEKSIVLSFWTSTLDVIEQALDNKNIRCVRFDGTVPLAKRNKNISTFSKDPSIRVMLLTISCGAVGLDLTAASRAYLMEPQWNPSVEQQALARVHRMGQTRPVTTIRYIMKDTLEEHVLKVQHDKQMLSQLLLSETNEKSSIGHEEVSFARSPHDELS</sequence>
<dbReference type="InterPro" id="IPR027417">
    <property type="entry name" value="P-loop_NTPase"/>
</dbReference>
<dbReference type="PROSITE" id="PS51194">
    <property type="entry name" value="HELICASE_CTER"/>
    <property type="match status" value="1"/>
</dbReference>
<name>A0ABZ0NWB3_CERBT</name>
<dbReference type="Pfam" id="PF00176">
    <property type="entry name" value="SNF2-rel_dom"/>
    <property type="match status" value="2"/>
</dbReference>
<protein>
    <recommendedName>
        <fullName evidence="4">Helicase C-terminal domain-containing protein</fullName>
    </recommendedName>
</protein>
<dbReference type="Pfam" id="PF00271">
    <property type="entry name" value="Helicase_C"/>
    <property type="match status" value="1"/>
</dbReference>
<gene>
    <name evidence="5" type="ORF">RHO25_008508</name>
</gene>
<dbReference type="SUPFAM" id="SSF52540">
    <property type="entry name" value="P-loop containing nucleoside triphosphate hydrolases"/>
    <property type="match status" value="2"/>
</dbReference>
<dbReference type="PANTHER" id="PTHR45626">
    <property type="entry name" value="TRANSCRIPTION TERMINATION FACTOR 2-RELATED"/>
    <property type="match status" value="1"/>
</dbReference>
<dbReference type="SMART" id="SM00490">
    <property type="entry name" value="HELICc"/>
    <property type="match status" value="1"/>
</dbReference>
<dbReference type="EMBL" id="CP134188">
    <property type="protein sequence ID" value="WPB03864.1"/>
    <property type="molecule type" value="Genomic_DNA"/>
</dbReference>
<dbReference type="InterPro" id="IPR049730">
    <property type="entry name" value="SNF2/RAD54-like_C"/>
</dbReference>
<dbReference type="Gene3D" id="3.40.50.10810">
    <property type="entry name" value="Tandem AAA-ATPase domain"/>
    <property type="match status" value="2"/>
</dbReference>
<dbReference type="CDD" id="cd18793">
    <property type="entry name" value="SF2_C_SNF"/>
    <property type="match status" value="1"/>
</dbReference>
<keyword evidence="1" id="KW-0547">Nucleotide-binding</keyword>
<evidence type="ECO:0000256" key="1">
    <source>
        <dbReference type="ARBA" id="ARBA00022741"/>
    </source>
</evidence>
<dbReference type="InterPro" id="IPR050628">
    <property type="entry name" value="SNF2_RAD54_helicase_TF"/>
</dbReference>
<keyword evidence="2" id="KW-0378">Hydrolase</keyword>
<dbReference type="InterPro" id="IPR038718">
    <property type="entry name" value="SNF2-like_sf"/>
</dbReference>
<proteinExistence type="predicted"/>
<keyword evidence="3" id="KW-0067">ATP-binding</keyword>
<evidence type="ECO:0000256" key="2">
    <source>
        <dbReference type="ARBA" id="ARBA00022801"/>
    </source>
</evidence>